<name>C5C200_BEUC1</name>
<dbReference type="KEGG" id="bcv:Bcav_3383"/>
<proteinExistence type="predicted"/>
<dbReference type="Proteomes" id="UP000007962">
    <property type="component" value="Chromosome"/>
</dbReference>
<organism evidence="1 2">
    <name type="scientific">Beutenbergia cavernae (strain ATCC BAA-8 / DSM 12333 / CCUG 43141 / JCM 11478 / NBRC 16432 / NCIMB 13614 / HKI 0122)</name>
    <dbReference type="NCBI Taxonomy" id="471853"/>
    <lineage>
        <taxon>Bacteria</taxon>
        <taxon>Bacillati</taxon>
        <taxon>Actinomycetota</taxon>
        <taxon>Actinomycetes</taxon>
        <taxon>Micrococcales</taxon>
        <taxon>Beutenbergiaceae</taxon>
        <taxon>Beutenbergia</taxon>
    </lineage>
</organism>
<dbReference type="EMBL" id="CP001618">
    <property type="protein sequence ID" value="ACQ81625.1"/>
    <property type="molecule type" value="Genomic_DNA"/>
</dbReference>
<evidence type="ECO:0000313" key="2">
    <source>
        <dbReference type="Proteomes" id="UP000007962"/>
    </source>
</evidence>
<evidence type="ECO:0000313" key="1">
    <source>
        <dbReference type="EMBL" id="ACQ81625.1"/>
    </source>
</evidence>
<dbReference type="NCBIfam" id="TIGR01552">
    <property type="entry name" value="phd_fam"/>
    <property type="match status" value="1"/>
</dbReference>
<protein>
    <recommendedName>
        <fullName evidence="3">Prevent-host-death family protein</fullName>
    </recommendedName>
</protein>
<gene>
    <name evidence="1" type="ordered locus">Bcav_3383</name>
</gene>
<evidence type="ECO:0008006" key="3">
    <source>
        <dbReference type="Google" id="ProtNLM"/>
    </source>
</evidence>
<accession>C5C200</accession>
<dbReference type="AlphaFoldDB" id="C5C200"/>
<keyword evidence="2" id="KW-1185">Reference proteome</keyword>
<dbReference type="STRING" id="471853.Bcav_3383"/>
<dbReference type="HOGENOM" id="CLU_2767545_0_0_11"/>
<sequence length="69" mass="7393">MRTQVPVTVTSHGRPRAVITPIDVAHSHRESLVADGVLTPGSGRVWDVPPVPASVSTEDALAAERAEWR</sequence>
<reference evidence="1 2" key="1">
    <citation type="journal article" date="2009" name="Stand. Genomic Sci.">
        <title>Complete genome sequence of Beutenbergia cavernae type strain (HKI 0122).</title>
        <authorList>
            <person name="Land M."/>
            <person name="Pukall R."/>
            <person name="Abt B."/>
            <person name="Goker M."/>
            <person name="Rohde M."/>
            <person name="Glavina Del Rio T."/>
            <person name="Tice H."/>
            <person name="Copeland A."/>
            <person name="Cheng J.F."/>
            <person name="Lucas S."/>
            <person name="Chen F."/>
            <person name="Nolan M."/>
            <person name="Bruce D."/>
            <person name="Goodwin L."/>
            <person name="Pitluck S."/>
            <person name="Ivanova N."/>
            <person name="Mavromatis K."/>
            <person name="Ovchinnikova G."/>
            <person name="Pati A."/>
            <person name="Chen A."/>
            <person name="Palaniappan K."/>
            <person name="Hauser L."/>
            <person name="Chang Y.J."/>
            <person name="Jefferies C.C."/>
            <person name="Saunders E."/>
            <person name="Brettin T."/>
            <person name="Detter J.C."/>
            <person name="Han C."/>
            <person name="Chain P."/>
            <person name="Bristow J."/>
            <person name="Eisen J.A."/>
            <person name="Markowitz V."/>
            <person name="Hugenholtz P."/>
            <person name="Kyrpides N.C."/>
            <person name="Klenk H.P."/>
            <person name="Lapidus A."/>
        </authorList>
    </citation>
    <scope>NUCLEOTIDE SEQUENCE [LARGE SCALE GENOMIC DNA]</scope>
    <source>
        <strain evidence="2">ATCC BAA-8 / DSM 12333 / NBRC 16432</strain>
    </source>
</reference>